<proteinExistence type="predicted"/>
<gene>
    <name evidence="2" type="ORF">SARC_14102</name>
</gene>
<dbReference type="EMBL" id="KQ245745">
    <property type="protein sequence ID" value="KNC73338.1"/>
    <property type="molecule type" value="Genomic_DNA"/>
</dbReference>
<evidence type="ECO:0000256" key="1">
    <source>
        <dbReference type="SAM" id="MobiDB-lite"/>
    </source>
</evidence>
<dbReference type="Proteomes" id="UP000054560">
    <property type="component" value="Unassembled WGS sequence"/>
</dbReference>
<dbReference type="AlphaFoldDB" id="A0A0L0FB66"/>
<keyword evidence="3" id="KW-1185">Reference proteome</keyword>
<accession>A0A0L0FB66</accession>
<protein>
    <submittedName>
        <fullName evidence="2">Uncharacterized protein</fullName>
    </submittedName>
</protein>
<evidence type="ECO:0000313" key="3">
    <source>
        <dbReference type="Proteomes" id="UP000054560"/>
    </source>
</evidence>
<feature type="compositionally biased region" description="Basic and acidic residues" evidence="1">
    <location>
        <begin position="79"/>
        <end position="101"/>
    </location>
</feature>
<feature type="region of interest" description="Disordered" evidence="1">
    <location>
        <begin position="312"/>
        <end position="352"/>
    </location>
</feature>
<feature type="region of interest" description="Disordered" evidence="1">
    <location>
        <begin position="396"/>
        <end position="419"/>
    </location>
</feature>
<dbReference type="GeneID" id="25914606"/>
<organism evidence="2 3">
    <name type="scientific">Sphaeroforma arctica JP610</name>
    <dbReference type="NCBI Taxonomy" id="667725"/>
    <lineage>
        <taxon>Eukaryota</taxon>
        <taxon>Ichthyosporea</taxon>
        <taxon>Ichthyophonida</taxon>
        <taxon>Sphaeroforma</taxon>
    </lineage>
</organism>
<feature type="region of interest" description="Disordered" evidence="1">
    <location>
        <begin position="65"/>
        <end position="106"/>
    </location>
</feature>
<name>A0A0L0FB66_9EUKA</name>
<reference evidence="2 3" key="1">
    <citation type="submission" date="2011-02" db="EMBL/GenBank/DDBJ databases">
        <title>The Genome Sequence of Sphaeroforma arctica JP610.</title>
        <authorList>
            <consortium name="The Broad Institute Genome Sequencing Platform"/>
            <person name="Russ C."/>
            <person name="Cuomo C."/>
            <person name="Young S.K."/>
            <person name="Zeng Q."/>
            <person name="Gargeya S."/>
            <person name="Alvarado L."/>
            <person name="Berlin A."/>
            <person name="Chapman S.B."/>
            <person name="Chen Z."/>
            <person name="Freedman E."/>
            <person name="Gellesch M."/>
            <person name="Goldberg J."/>
            <person name="Griggs A."/>
            <person name="Gujja S."/>
            <person name="Heilman E."/>
            <person name="Heiman D."/>
            <person name="Howarth C."/>
            <person name="Mehta T."/>
            <person name="Neiman D."/>
            <person name="Pearson M."/>
            <person name="Roberts A."/>
            <person name="Saif S."/>
            <person name="Shea T."/>
            <person name="Shenoy N."/>
            <person name="Sisk P."/>
            <person name="Stolte C."/>
            <person name="Sykes S."/>
            <person name="White J."/>
            <person name="Yandava C."/>
            <person name="Burger G."/>
            <person name="Gray M.W."/>
            <person name="Holland P.W.H."/>
            <person name="King N."/>
            <person name="Lang F.B.F."/>
            <person name="Roger A.J."/>
            <person name="Ruiz-Trillo I."/>
            <person name="Haas B."/>
            <person name="Nusbaum C."/>
            <person name="Birren B."/>
        </authorList>
    </citation>
    <scope>NUCLEOTIDE SEQUENCE [LARGE SCALE GENOMIC DNA]</scope>
    <source>
        <strain evidence="2 3">JP610</strain>
    </source>
</reference>
<feature type="compositionally biased region" description="Low complexity" evidence="1">
    <location>
        <begin position="326"/>
        <end position="337"/>
    </location>
</feature>
<feature type="region of interest" description="Disordered" evidence="1">
    <location>
        <begin position="163"/>
        <end position="197"/>
    </location>
</feature>
<sequence>MLTSASEQSTSTLTLLDARITQMIDNSVDHRASGGSYGSGFDMDIATTYLQAVGGYLESAASHKQARQTSANASAHGLPVDKKNNKGTDKSKKKDKDREANSRSYGGSFHSLYQKMLQHALSVVDVAGAQSEGRARAQDKRYPLFAHGARQLGVVSAILNTPVPTTVPERTGSATKPKKTDRVQPAPGAGREDSGRTSAANAQARMAILVACLKQVSGFLVGIRQRDTDRVHPLSTVNQESIVASETDTDAGTEILSAVLGCMVFLTTSARILGEDTWAQAQYSATVDAMWKRVLTLALFVCAWATEAQHATQRATPAPRPTHTHAQSQPQAPSPSQKYTYTHTHEARRRRRARYAQRTVNACIELVCTLAVSLSASSDMFESLVQSLGEEIDRGSVQSHLSVRGSGPRRGCHGNDERDQTASELQSVCRTHAAVVCLSALHAHAIKLKQHG</sequence>
<evidence type="ECO:0000313" key="2">
    <source>
        <dbReference type="EMBL" id="KNC73338.1"/>
    </source>
</evidence>
<dbReference type="RefSeq" id="XP_014147240.1">
    <property type="nucleotide sequence ID" value="XM_014291765.1"/>
</dbReference>
<feature type="non-terminal residue" evidence="2">
    <location>
        <position position="452"/>
    </location>
</feature>